<evidence type="ECO:0000256" key="5">
    <source>
        <dbReference type="ARBA" id="ARBA00022741"/>
    </source>
</evidence>
<dbReference type="Pfam" id="PF00005">
    <property type="entry name" value="ABC_tran"/>
    <property type="match status" value="1"/>
</dbReference>
<feature type="domain" description="ABC transporter" evidence="11">
    <location>
        <begin position="2"/>
        <end position="238"/>
    </location>
</feature>
<comment type="subcellular location">
    <subcellularLocation>
        <location evidence="9">Cell membrane</location>
        <topology evidence="9">Peripheral membrane protein</topology>
        <orientation evidence="9">Cytoplasmic side</orientation>
    </subcellularLocation>
</comment>
<comment type="function">
    <text evidence="9">Part of the ABC transporter FtsEX involved in cellular division.</text>
</comment>
<proteinExistence type="inferred from homology"/>
<accession>A0A1T4JU92</accession>
<evidence type="ECO:0000256" key="9">
    <source>
        <dbReference type="RuleBase" id="RU365094"/>
    </source>
</evidence>
<evidence type="ECO:0000256" key="7">
    <source>
        <dbReference type="ARBA" id="ARBA00023136"/>
    </source>
</evidence>
<dbReference type="SMART" id="SM00382">
    <property type="entry name" value="AAA"/>
    <property type="match status" value="1"/>
</dbReference>
<keyword evidence="4 9" id="KW-0132">Cell division</keyword>
<feature type="region of interest" description="Disordered" evidence="10">
    <location>
        <begin position="272"/>
        <end position="292"/>
    </location>
</feature>
<comment type="subunit">
    <text evidence="9">Homodimer. Forms a membrane-associated complex with FtsX.</text>
</comment>
<dbReference type="EMBL" id="FUWW01000001">
    <property type="protein sequence ID" value="SJZ33694.1"/>
    <property type="molecule type" value="Genomic_DNA"/>
</dbReference>
<dbReference type="SUPFAM" id="SSF52540">
    <property type="entry name" value="P-loop containing nucleoside triphosphate hydrolases"/>
    <property type="match status" value="1"/>
</dbReference>
<dbReference type="InterPro" id="IPR027417">
    <property type="entry name" value="P-loop_NTPase"/>
</dbReference>
<name>A0A1T4JU92_9FIRM</name>
<dbReference type="InterPro" id="IPR003439">
    <property type="entry name" value="ABC_transporter-like_ATP-bd"/>
</dbReference>
<keyword evidence="7 9" id="KW-0472">Membrane</keyword>
<dbReference type="NCBIfam" id="TIGR02673">
    <property type="entry name" value="FtsE"/>
    <property type="match status" value="1"/>
</dbReference>
<evidence type="ECO:0000256" key="4">
    <source>
        <dbReference type="ARBA" id="ARBA00022618"/>
    </source>
</evidence>
<dbReference type="InterPro" id="IPR015854">
    <property type="entry name" value="ABC_transpr_LolD-like"/>
</dbReference>
<evidence type="ECO:0000313" key="13">
    <source>
        <dbReference type="Proteomes" id="UP000190657"/>
    </source>
</evidence>
<evidence type="ECO:0000256" key="10">
    <source>
        <dbReference type="SAM" id="MobiDB-lite"/>
    </source>
</evidence>
<evidence type="ECO:0000313" key="12">
    <source>
        <dbReference type="EMBL" id="SJZ33694.1"/>
    </source>
</evidence>
<dbReference type="GO" id="GO:0022857">
    <property type="term" value="F:transmembrane transporter activity"/>
    <property type="evidence" value="ECO:0007669"/>
    <property type="project" value="TreeGrafter"/>
</dbReference>
<dbReference type="Proteomes" id="UP000190657">
    <property type="component" value="Unassembled WGS sequence"/>
</dbReference>
<dbReference type="AlphaFoldDB" id="A0A1T4JU92"/>
<dbReference type="InterPro" id="IPR005286">
    <property type="entry name" value="Cell_div_FtsE"/>
</dbReference>
<organism evidence="12 13">
    <name type="scientific">Eubacterium coprostanoligenes</name>
    <dbReference type="NCBI Taxonomy" id="290054"/>
    <lineage>
        <taxon>Bacteria</taxon>
        <taxon>Bacillati</taxon>
        <taxon>Bacillota</taxon>
        <taxon>Clostridia</taxon>
        <taxon>Eubacteriales</taxon>
        <taxon>Eubacteriaceae</taxon>
        <taxon>Eubacterium</taxon>
    </lineage>
</organism>
<evidence type="ECO:0000256" key="8">
    <source>
        <dbReference type="ARBA" id="ARBA00023306"/>
    </source>
</evidence>
<dbReference type="OrthoDB" id="9802264at2"/>
<dbReference type="STRING" id="290054.SAMN02745114_00101"/>
<dbReference type="GO" id="GO:0005524">
    <property type="term" value="F:ATP binding"/>
    <property type="evidence" value="ECO:0007669"/>
    <property type="project" value="UniProtKB-UniRule"/>
</dbReference>
<reference evidence="13" key="1">
    <citation type="submission" date="2017-02" db="EMBL/GenBank/DDBJ databases">
        <authorList>
            <person name="Varghese N."/>
            <person name="Submissions S."/>
        </authorList>
    </citation>
    <scope>NUCLEOTIDE SEQUENCE [LARGE SCALE GENOMIC DNA]</scope>
    <source>
        <strain evidence="13">ATCC 51222</strain>
    </source>
</reference>
<dbReference type="GO" id="GO:0016887">
    <property type="term" value="F:ATP hydrolysis activity"/>
    <property type="evidence" value="ECO:0007669"/>
    <property type="project" value="InterPro"/>
</dbReference>
<dbReference type="FunFam" id="3.40.50.300:FF:000056">
    <property type="entry name" value="Cell division ATP-binding protein FtsE"/>
    <property type="match status" value="1"/>
</dbReference>
<dbReference type="PANTHER" id="PTHR24220">
    <property type="entry name" value="IMPORT ATP-BINDING PROTEIN"/>
    <property type="match status" value="1"/>
</dbReference>
<evidence type="ECO:0000259" key="11">
    <source>
        <dbReference type="PROSITE" id="PS50893"/>
    </source>
</evidence>
<keyword evidence="5 9" id="KW-0547">Nucleotide-binding</keyword>
<dbReference type="InterPro" id="IPR003593">
    <property type="entry name" value="AAA+_ATPase"/>
</dbReference>
<gene>
    <name evidence="9" type="primary">ftsE</name>
    <name evidence="12" type="ORF">SAMN02745114_00101</name>
</gene>
<sequence length="292" mass="32883">MIEFRDVTKVYGSNDTHALENVNIKIEDGEFVFIVGSSGAGKSTFLKLIMHEEKPTSGEVIVNGYASTKMKKRQVPYYRRTMGIVFQDFRIIPKMSVYDNVAFAMRVIGTKEKEIRKRVPYILQLVGLSQKARSMPNELSGGEQQRVSLARALVNNPDLIIADEPTGNVDPEMSHEIVELLTKINNSGTTVVMVTHEHDLVRTFQRRVIVIQKGKVVSDTPDPTFAKFKTKETKKENDMFYFEQNVKNENLTEVFEDLEESDALNTDGIASLAEEETEGTVDLNELAQGGEQ</sequence>
<keyword evidence="3 9" id="KW-1003">Cell membrane</keyword>
<dbReference type="PROSITE" id="PS00211">
    <property type="entry name" value="ABC_TRANSPORTER_1"/>
    <property type="match status" value="1"/>
</dbReference>
<protein>
    <recommendedName>
        <fullName evidence="2 9">Cell division ATP-binding protein FtsE</fullName>
    </recommendedName>
</protein>
<evidence type="ECO:0000256" key="1">
    <source>
        <dbReference type="ARBA" id="ARBA00005417"/>
    </source>
</evidence>
<keyword evidence="13" id="KW-1185">Reference proteome</keyword>
<keyword evidence="6 9" id="KW-0067">ATP-binding</keyword>
<comment type="similarity">
    <text evidence="1 9">Belongs to the ABC transporter superfamily.</text>
</comment>
<evidence type="ECO:0000256" key="6">
    <source>
        <dbReference type="ARBA" id="ARBA00022840"/>
    </source>
</evidence>
<dbReference type="PROSITE" id="PS50893">
    <property type="entry name" value="ABC_TRANSPORTER_2"/>
    <property type="match status" value="1"/>
</dbReference>
<dbReference type="GO" id="GO:0005886">
    <property type="term" value="C:plasma membrane"/>
    <property type="evidence" value="ECO:0007669"/>
    <property type="project" value="UniProtKB-SubCell"/>
</dbReference>
<keyword evidence="8 9" id="KW-0131">Cell cycle</keyword>
<evidence type="ECO:0000256" key="2">
    <source>
        <dbReference type="ARBA" id="ARBA00020019"/>
    </source>
</evidence>
<dbReference type="InterPro" id="IPR017871">
    <property type="entry name" value="ABC_transporter-like_CS"/>
</dbReference>
<dbReference type="GO" id="GO:0051301">
    <property type="term" value="P:cell division"/>
    <property type="evidence" value="ECO:0007669"/>
    <property type="project" value="UniProtKB-UniRule"/>
</dbReference>
<dbReference type="PANTHER" id="PTHR24220:SF470">
    <property type="entry name" value="CELL DIVISION ATP-BINDING PROTEIN FTSE"/>
    <property type="match status" value="1"/>
</dbReference>
<evidence type="ECO:0000256" key="3">
    <source>
        <dbReference type="ARBA" id="ARBA00022475"/>
    </source>
</evidence>
<dbReference type="Gene3D" id="3.40.50.300">
    <property type="entry name" value="P-loop containing nucleotide triphosphate hydrolases"/>
    <property type="match status" value="1"/>
</dbReference>